<dbReference type="PANTHER" id="PTHR11803">
    <property type="entry name" value="2-IMINOBUTANOATE/2-IMINOPROPANOATE DEAMINASE RIDA"/>
    <property type="match status" value="1"/>
</dbReference>
<proteinExistence type="inferred from homology"/>
<dbReference type="VEuPathDB" id="FungiDB:DIURU_002162"/>
<dbReference type="RefSeq" id="XP_034013085.1">
    <property type="nucleotide sequence ID" value="XM_034154784.1"/>
</dbReference>
<dbReference type="AlphaFoldDB" id="A0A642UR42"/>
<sequence>MQQVTWNQIGVKEGNKLLSPAYKSNGLVFTSGNVGNDGSGQFPTDVAEQTELAIANLANTLKNSNSGLDKVLKVLLFISNGDDASKVNEVYSKYFPHQPARSCVIVQFPNKSIKVELECVAEENN</sequence>
<dbReference type="GeneID" id="54780813"/>
<protein>
    <submittedName>
        <fullName evidence="2">Uncharacterized protein</fullName>
    </submittedName>
</protein>
<evidence type="ECO:0000313" key="2">
    <source>
        <dbReference type="EMBL" id="KAA8903940.1"/>
    </source>
</evidence>
<reference evidence="2 3" key="1">
    <citation type="submission" date="2019-07" db="EMBL/GenBank/DDBJ databases">
        <title>Genome assembly of two rare yeast pathogens: Diutina rugosa and Trichomonascus ciferrii.</title>
        <authorList>
            <person name="Mixao V."/>
            <person name="Saus E."/>
            <person name="Hansen A."/>
            <person name="Lass-Flor C."/>
            <person name="Gabaldon T."/>
        </authorList>
    </citation>
    <scope>NUCLEOTIDE SEQUENCE [LARGE SCALE GENOMIC DNA]</scope>
    <source>
        <strain evidence="2 3">CBS 613</strain>
    </source>
</reference>
<dbReference type="SUPFAM" id="SSF55298">
    <property type="entry name" value="YjgF-like"/>
    <property type="match status" value="1"/>
</dbReference>
<dbReference type="EMBL" id="SWFT01000065">
    <property type="protein sequence ID" value="KAA8903940.1"/>
    <property type="molecule type" value="Genomic_DNA"/>
</dbReference>
<dbReference type="InterPro" id="IPR035959">
    <property type="entry name" value="RutC-like_sf"/>
</dbReference>
<evidence type="ECO:0000256" key="1">
    <source>
        <dbReference type="ARBA" id="ARBA00010552"/>
    </source>
</evidence>
<name>A0A642UR42_DIURU</name>
<organism evidence="2 3">
    <name type="scientific">Diutina rugosa</name>
    <name type="common">Yeast</name>
    <name type="synonym">Candida rugosa</name>
    <dbReference type="NCBI Taxonomy" id="5481"/>
    <lineage>
        <taxon>Eukaryota</taxon>
        <taxon>Fungi</taxon>
        <taxon>Dikarya</taxon>
        <taxon>Ascomycota</taxon>
        <taxon>Saccharomycotina</taxon>
        <taxon>Pichiomycetes</taxon>
        <taxon>Debaryomycetaceae</taxon>
        <taxon>Diutina</taxon>
    </lineage>
</organism>
<dbReference type="PANTHER" id="PTHR11803:SF58">
    <property type="entry name" value="PROTEIN HMF1-RELATED"/>
    <property type="match status" value="1"/>
</dbReference>
<dbReference type="InterPro" id="IPR006175">
    <property type="entry name" value="YjgF/YER057c/UK114"/>
</dbReference>
<dbReference type="Gene3D" id="3.30.1330.40">
    <property type="entry name" value="RutC-like"/>
    <property type="match status" value="1"/>
</dbReference>
<dbReference type="GO" id="GO:0019239">
    <property type="term" value="F:deaminase activity"/>
    <property type="evidence" value="ECO:0007669"/>
    <property type="project" value="TreeGrafter"/>
</dbReference>
<gene>
    <name evidence="2" type="ORF">DIURU_002162</name>
</gene>
<dbReference type="OMA" id="DEYNTAY"/>
<comment type="caution">
    <text evidence="2">The sequence shown here is derived from an EMBL/GenBank/DDBJ whole genome shotgun (WGS) entry which is preliminary data.</text>
</comment>
<comment type="similarity">
    <text evidence="1">Belongs to the RutC family.</text>
</comment>
<accession>A0A642UR42</accession>
<evidence type="ECO:0000313" key="3">
    <source>
        <dbReference type="Proteomes" id="UP000449547"/>
    </source>
</evidence>
<dbReference type="Pfam" id="PF01042">
    <property type="entry name" value="Ribonuc_L-PSP"/>
    <property type="match status" value="1"/>
</dbReference>
<dbReference type="Proteomes" id="UP000449547">
    <property type="component" value="Unassembled WGS sequence"/>
</dbReference>
<dbReference type="OrthoDB" id="309640at2759"/>
<dbReference type="GO" id="GO:0005829">
    <property type="term" value="C:cytosol"/>
    <property type="evidence" value="ECO:0007669"/>
    <property type="project" value="TreeGrafter"/>
</dbReference>
<dbReference type="CDD" id="cd00448">
    <property type="entry name" value="YjgF_YER057c_UK114_family"/>
    <property type="match status" value="1"/>
</dbReference>
<keyword evidence="3" id="KW-1185">Reference proteome</keyword>